<evidence type="ECO:0000313" key="3">
    <source>
        <dbReference type="EMBL" id="QSG05743.1"/>
    </source>
</evidence>
<dbReference type="GO" id="GO:0016829">
    <property type="term" value="F:lyase activity"/>
    <property type="evidence" value="ECO:0007669"/>
    <property type="project" value="UniProtKB-KW"/>
</dbReference>
<dbReference type="RefSeq" id="WP_229115550.1">
    <property type="nucleotide sequence ID" value="NZ_CP064787.1"/>
</dbReference>
<keyword evidence="1" id="KW-0663">Pyridoxal phosphate</keyword>
<dbReference type="InterPro" id="IPR015421">
    <property type="entry name" value="PyrdxlP-dep_Trfase_major"/>
</dbReference>
<dbReference type="AlphaFoldDB" id="A0A897N360"/>
<dbReference type="Pfam" id="PF00266">
    <property type="entry name" value="Aminotran_5"/>
    <property type="match status" value="1"/>
</dbReference>
<dbReference type="EMBL" id="CP064787">
    <property type="protein sequence ID" value="QSG05743.1"/>
    <property type="molecule type" value="Genomic_DNA"/>
</dbReference>
<dbReference type="Gene3D" id="3.40.640.10">
    <property type="entry name" value="Type I PLP-dependent aspartate aminotransferase-like (Major domain)"/>
    <property type="match status" value="1"/>
</dbReference>
<dbReference type="SUPFAM" id="SSF53383">
    <property type="entry name" value="PLP-dependent transferases"/>
    <property type="match status" value="1"/>
</dbReference>
<sequence>MDPEQLRADMPALERATYLNTGASSPSPRRVVEAMTDFAAYFEYEVPAGEGVYEVGWETYEAARATIADFLGADADEIALTRSTADGVNLLACAIDWQPGDVVVRTDLEHPAGILPWDRLADLDGIEVRVLETEDGRVDLDAVAAAAEDARLFAVSSLTWTHGTRLPVGEIADIAHDAGARVLVDAVQSPGQYPVDLDDWGADFVVGAGHKWLLGPFGSGFIYVDSDAIDELVPRRIGYRSVEEPTDPEYAFKDGASRFEVGTASPLPHVGLSEAMDLLEEIGMSTVEARIERLTDRLKDGIDDERLLSPHEYESGLVTFRVDDPEATVERLRDRDVIVRSLPYPKAVRASVHAFNTAGDIDALLDGL</sequence>
<keyword evidence="3" id="KW-0456">Lyase</keyword>
<dbReference type="PANTHER" id="PTHR43586">
    <property type="entry name" value="CYSTEINE DESULFURASE"/>
    <property type="match status" value="1"/>
</dbReference>
<evidence type="ECO:0000256" key="1">
    <source>
        <dbReference type="ARBA" id="ARBA00022898"/>
    </source>
</evidence>
<dbReference type="InterPro" id="IPR015422">
    <property type="entry name" value="PyrdxlP-dep_Trfase_small"/>
</dbReference>
<proteinExistence type="predicted"/>
<dbReference type="Proteomes" id="UP000663525">
    <property type="component" value="Chromosome"/>
</dbReference>
<protein>
    <submittedName>
        <fullName evidence="3">Selenocysteine lyase/Cysteine desulfurase</fullName>
    </submittedName>
</protein>
<dbReference type="PANTHER" id="PTHR43586:SF8">
    <property type="entry name" value="CYSTEINE DESULFURASE 1, CHLOROPLASTIC"/>
    <property type="match status" value="1"/>
</dbReference>
<gene>
    <name evidence="3" type="primary">csdA3</name>
    <name evidence="3" type="ORF">HSR121_1400</name>
</gene>
<accession>A0A897N360</accession>
<reference evidence="3" key="1">
    <citation type="submission" date="2020-11" db="EMBL/GenBank/DDBJ databases">
        <title>Carbohydrate-dependent, anaerobic sulfur respiration: A novel catabolism in halophilic archaea.</title>
        <authorList>
            <person name="Sorokin D.Y."/>
            <person name="Messina E."/>
            <person name="Smedile F."/>
            <person name="La Cono V."/>
            <person name="Hallsworth J.E."/>
            <person name="Yakimov M.M."/>
        </authorList>
    </citation>
    <scope>NUCLEOTIDE SEQUENCE</scope>
    <source>
        <strain evidence="3">HSR12-1</strain>
    </source>
</reference>
<dbReference type="GeneID" id="68855002"/>
<evidence type="ECO:0000259" key="2">
    <source>
        <dbReference type="Pfam" id="PF00266"/>
    </source>
</evidence>
<name>A0A897N360_9EURY</name>
<feature type="domain" description="Aminotransferase class V" evidence="2">
    <location>
        <begin position="18"/>
        <end position="364"/>
    </location>
</feature>
<evidence type="ECO:0000313" key="4">
    <source>
        <dbReference type="Proteomes" id="UP000663525"/>
    </source>
</evidence>
<dbReference type="InterPro" id="IPR015424">
    <property type="entry name" value="PyrdxlP-dep_Trfase"/>
</dbReference>
<dbReference type="Gene3D" id="3.90.1150.10">
    <property type="entry name" value="Aspartate Aminotransferase, domain 1"/>
    <property type="match status" value="1"/>
</dbReference>
<dbReference type="InterPro" id="IPR000192">
    <property type="entry name" value="Aminotrans_V_dom"/>
</dbReference>
<organism evidence="3 4">
    <name type="scientific">Halapricum desulfuricans</name>
    <dbReference type="NCBI Taxonomy" id="2841257"/>
    <lineage>
        <taxon>Archaea</taxon>
        <taxon>Methanobacteriati</taxon>
        <taxon>Methanobacteriota</taxon>
        <taxon>Stenosarchaea group</taxon>
        <taxon>Halobacteria</taxon>
        <taxon>Halobacteriales</taxon>
        <taxon>Haloarculaceae</taxon>
        <taxon>Halapricum</taxon>
    </lineage>
</organism>